<evidence type="ECO:0000256" key="4">
    <source>
        <dbReference type="ARBA" id="ARBA00023136"/>
    </source>
</evidence>
<comment type="subcellular location">
    <subcellularLocation>
        <location evidence="1">Membrane</location>
        <topology evidence="1">Single-pass membrane protein</topology>
    </subcellularLocation>
</comment>
<evidence type="ECO:0000256" key="5">
    <source>
        <dbReference type="SAM" id="Phobius"/>
    </source>
</evidence>
<accession>L1JFW9</accession>
<dbReference type="AlphaFoldDB" id="L1JFW9"/>
<dbReference type="KEGG" id="gtt:GUITHDRAFT_152138"/>
<dbReference type="PaxDb" id="55529-EKX47039"/>
<dbReference type="GO" id="GO:0016020">
    <property type="term" value="C:membrane"/>
    <property type="evidence" value="ECO:0007669"/>
    <property type="project" value="UniProtKB-SubCell"/>
</dbReference>
<evidence type="ECO:0000313" key="6">
    <source>
        <dbReference type="EMBL" id="EKX47039.1"/>
    </source>
</evidence>
<dbReference type="HOGENOM" id="CLU_2817863_0_0_1"/>
<dbReference type="Pfam" id="PF14880">
    <property type="entry name" value="COX14"/>
    <property type="match status" value="1"/>
</dbReference>
<sequence>MKFIDVLHRSAVVGLFGVTIYGGGFIAVRLMDVRRKARELKEYAEQKGVSYEDAALQLGYKIQENQS</sequence>
<evidence type="ECO:0000256" key="2">
    <source>
        <dbReference type="ARBA" id="ARBA00022692"/>
    </source>
</evidence>
<keyword evidence="4 5" id="KW-0472">Membrane</keyword>
<gene>
    <name evidence="6" type="ORF">GUITHDRAFT_152138</name>
</gene>
<reference evidence="7" key="3">
    <citation type="submission" date="2015-06" db="UniProtKB">
        <authorList>
            <consortium name="EnsemblProtists"/>
        </authorList>
    </citation>
    <scope>IDENTIFICATION</scope>
</reference>
<organism evidence="6">
    <name type="scientific">Guillardia theta (strain CCMP2712)</name>
    <name type="common">Cryptophyte</name>
    <dbReference type="NCBI Taxonomy" id="905079"/>
    <lineage>
        <taxon>Eukaryota</taxon>
        <taxon>Cryptophyceae</taxon>
        <taxon>Pyrenomonadales</taxon>
        <taxon>Geminigeraceae</taxon>
        <taxon>Guillardia</taxon>
    </lineage>
</organism>
<reference evidence="8" key="2">
    <citation type="submission" date="2012-11" db="EMBL/GenBank/DDBJ databases">
        <authorList>
            <person name="Kuo A."/>
            <person name="Curtis B.A."/>
            <person name="Tanifuji G."/>
            <person name="Burki F."/>
            <person name="Gruber A."/>
            <person name="Irimia M."/>
            <person name="Maruyama S."/>
            <person name="Arias M.C."/>
            <person name="Ball S.G."/>
            <person name="Gile G.H."/>
            <person name="Hirakawa Y."/>
            <person name="Hopkins J.F."/>
            <person name="Rensing S.A."/>
            <person name="Schmutz J."/>
            <person name="Symeonidi A."/>
            <person name="Elias M."/>
            <person name="Eveleigh R.J."/>
            <person name="Herman E.K."/>
            <person name="Klute M.J."/>
            <person name="Nakayama T."/>
            <person name="Obornik M."/>
            <person name="Reyes-Prieto A."/>
            <person name="Armbrust E.V."/>
            <person name="Aves S.J."/>
            <person name="Beiko R.G."/>
            <person name="Coutinho P."/>
            <person name="Dacks J.B."/>
            <person name="Durnford D.G."/>
            <person name="Fast N.M."/>
            <person name="Green B.R."/>
            <person name="Grisdale C."/>
            <person name="Hempe F."/>
            <person name="Henrissat B."/>
            <person name="Hoppner M.P."/>
            <person name="Ishida K.-I."/>
            <person name="Kim E."/>
            <person name="Koreny L."/>
            <person name="Kroth P.G."/>
            <person name="Liu Y."/>
            <person name="Malik S.-B."/>
            <person name="Maier U.G."/>
            <person name="McRose D."/>
            <person name="Mock T."/>
            <person name="Neilson J.A."/>
            <person name="Onodera N.T."/>
            <person name="Poole A.M."/>
            <person name="Pritham E.J."/>
            <person name="Richards T.A."/>
            <person name="Rocap G."/>
            <person name="Roy S.W."/>
            <person name="Sarai C."/>
            <person name="Schaack S."/>
            <person name="Shirato S."/>
            <person name="Slamovits C.H."/>
            <person name="Spencer D.F."/>
            <person name="Suzuki S."/>
            <person name="Worden A.Z."/>
            <person name="Zauner S."/>
            <person name="Barry K."/>
            <person name="Bell C."/>
            <person name="Bharti A.K."/>
            <person name="Crow J.A."/>
            <person name="Grimwood J."/>
            <person name="Kramer R."/>
            <person name="Lindquist E."/>
            <person name="Lucas S."/>
            <person name="Salamov A."/>
            <person name="McFadden G.I."/>
            <person name="Lane C.E."/>
            <person name="Keeling P.J."/>
            <person name="Gray M.W."/>
            <person name="Grigoriev I.V."/>
            <person name="Archibald J.M."/>
        </authorList>
    </citation>
    <scope>NUCLEOTIDE SEQUENCE</scope>
    <source>
        <strain evidence="8">CCMP2712</strain>
    </source>
</reference>
<dbReference type="InterPro" id="IPR029208">
    <property type="entry name" value="COX14"/>
</dbReference>
<dbReference type="RefSeq" id="XP_005834019.1">
    <property type="nucleotide sequence ID" value="XM_005833962.1"/>
</dbReference>
<evidence type="ECO:0000313" key="7">
    <source>
        <dbReference type="EnsemblProtists" id="EKX47039"/>
    </source>
</evidence>
<dbReference type="EnsemblProtists" id="EKX47039">
    <property type="protein sequence ID" value="EKX47039"/>
    <property type="gene ID" value="GUITHDRAFT_152138"/>
</dbReference>
<evidence type="ECO:0000313" key="8">
    <source>
        <dbReference type="Proteomes" id="UP000011087"/>
    </source>
</evidence>
<proteinExistence type="predicted"/>
<reference evidence="6 8" key="1">
    <citation type="journal article" date="2012" name="Nature">
        <title>Algal genomes reveal evolutionary mosaicism and the fate of nucleomorphs.</title>
        <authorList>
            <consortium name="DOE Joint Genome Institute"/>
            <person name="Curtis B.A."/>
            <person name="Tanifuji G."/>
            <person name="Burki F."/>
            <person name="Gruber A."/>
            <person name="Irimia M."/>
            <person name="Maruyama S."/>
            <person name="Arias M.C."/>
            <person name="Ball S.G."/>
            <person name="Gile G.H."/>
            <person name="Hirakawa Y."/>
            <person name="Hopkins J.F."/>
            <person name="Kuo A."/>
            <person name="Rensing S.A."/>
            <person name="Schmutz J."/>
            <person name="Symeonidi A."/>
            <person name="Elias M."/>
            <person name="Eveleigh R.J."/>
            <person name="Herman E.K."/>
            <person name="Klute M.J."/>
            <person name="Nakayama T."/>
            <person name="Obornik M."/>
            <person name="Reyes-Prieto A."/>
            <person name="Armbrust E.V."/>
            <person name="Aves S.J."/>
            <person name="Beiko R.G."/>
            <person name="Coutinho P."/>
            <person name="Dacks J.B."/>
            <person name="Durnford D.G."/>
            <person name="Fast N.M."/>
            <person name="Green B.R."/>
            <person name="Grisdale C.J."/>
            <person name="Hempel F."/>
            <person name="Henrissat B."/>
            <person name="Hoppner M.P."/>
            <person name="Ishida K."/>
            <person name="Kim E."/>
            <person name="Koreny L."/>
            <person name="Kroth P.G."/>
            <person name="Liu Y."/>
            <person name="Malik S.B."/>
            <person name="Maier U.G."/>
            <person name="McRose D."/>
            <person name="Mock T."/>
            <person name="Neilson J.A."/>
            <person name="Onodera N.T."/>
            <person name="Poole A.M."/>
            <person name="Pritham E.J."/>
            <person name="Richards T.A."/>
            <person name="Rocap G."/>
            <person name="Roy S.W."/>
            <person name="Sarai C."/>
            <person name="Schaack S."/>
            <person name="Shirato S."/>
            <person name="Slamovits C.H."/>
            <person name="Spencer D.F."/>
            <person name="Suzuki S."/>
            <person name="Worden A.Z."/>
            <person name="Zauner S."/>
            <person name="Barry K."/>
            <person name="Bell C."/>
            <person name="Bharti A.K."/>
            <person name="Crow J.A."/>
            <person name="Grimwood J."/>
            <person name="Kramer R."/>
            <person name="Lindquist E."/>
            <person name="Lucas S."/>
            <person name="Salamov A."/>
            <person name="McFadden G.I."/>
            <person name="Lane C.E."/>
            <person name="Keeling P.J."/>
            <person name="Gray M.W."/>
            <person name="Grigoriev I.V."/>
            <person name="Archibald J.M."/>
        </authorList>
    </citation>
    <scope>NUCLEOTIDE SEQUENCE</scope>
    <source>
        <strain evidence="6 8">CCMP2712</strain>
    </source>
</reference>
<evidence type="ECO:0000256" key="3">
    <source>
        <dbReference type="ARBA" id="ARBA00022989"/>
    </source>
</evidence>
<protein>
    <submittedName>
        <fullName evidence="6 7">Uncharacterized protein</fullName>
    </submittedName>
</protein>
<dbReference type="Proteomes" id="UP000011087">
    <property type="component" value="Unassembled WGS sequence"/>
</dbReference>
<name>L1JFW9_GUITC</name>
<keyword evidence="2 5" id="KW-0812">Transmembrane</keyword>
<keyword evidence="3 5" id="KW-1133">Transmembrane helix</keyword>
<evidence type="ECO:0000256" key="1">
    <source>
        <dbReference type="ARBA" id="ARBA00004167"/>
    </source>
</evidence>
<keyword evidence="8" id="KW-1185">Reference proteome</keyword>
<dbReference type="GeneID" id="17303786"/>
<dbReference type="EMBL" id="JH992991">
    <property type="protein sequence ID" value="EKX47039.1"/>
    <property type="molecule type" value="Genomic_DNA"/>
</dbReference>
<feature type="transmembrane region" description="Helical" evidence="5">
    <location>
        <begin position="12"/>
        <end position="31"/>
    </location>
</feature>